<proteinExistence type="predicted"/>
<name>A0A380RXB9_FIBSU</name>
<gene>
    <name evidence="1" type="ORF">SAMN05661053_1199</name>
</gene>
<dbReference type="Proteomes" id="UP000255423">
    <property type="component" value="Unassembled WGS sequence"/>
</dbReference>
<dbReference type="EMBL" id="UHJL01000001">
    <property type="protein sequence ID" value="SUQ19951.1"/>
    <property type="molecule type" value="Genomic_DNA"/>
</dbReference>
<dbReference type="AlphaFoldDB" id="A0A380RXB9"/>
<evidence type="ECO:0000313" key="1">
    <source>
        <dbReference type="EMBL" id="SUQ19951.1"/>
    </source>
</evidence>
<sequence length="197" mass="23222">MISSLHHCDYTQKNRAFNCRMRNRYYEEVYYAFRALFPNEIAEAKDSTPEENNAWYQHLSKDIKRYERLLMTCLEYAQAAIFYGKAENSSLYSKDKRWGILQEEIFLVHFLQELLSTTRYVIARIDTDKVLQQWSGEMQGMKSSPVVYGFVSDIQGKLNTMNAGTIDEFKDLLKHVLDRFQIGNTLFGTVQDLQNFY</sequence>
<organism evidence="1 2">
    <name type="scientific">Fibrobacter succinogenes</name>
    <name type="common">Bacteroides succinogenes</name>
    <dbReference type="NCBI Taxonomy" id="833"/>
    <lineage>
        <taxon>Bacteria</taxon>
        <taxon>Pseudomonadati</taxon>
        <taxon>Fibrobacterota</taxon>
        <taxon>Fibrobacteria</taxon>
        <taxon>Fibrobacterales</taxon>
        <taxon>Fibrobacteraceae</taxon>
        <taxon>Fibrobacter</taxon>
    </lineage>
</organism>
<reference evidence="1 2" key="1">
    <citation type="submission" date="2017-08" db="EMBL/GenBank/DDBJ databases">
        <authorList>
            <person name="de Groot N.N."/>
        </authorList>
    </citation>
    <scope>NUCLEOTIDE SEQUENCE [LARGE SCALE GENOMIC DNA]</scope>
    <source>
        <strain evidence="1 2">HM2</strain>
    </source>
</reference>
<protein>
    <submittedName>
        <fullName evidence="1">Uncharacterized protein</fullName>
    </submittedName>
</protein>
<accession>A0A380RXB9</accession>
<dbReference type="RefSeq" id="WP_072827343.1">
    <property type="nucleotide sequence ID" value="NZ_UHJL01000001.1"/>
</dbReference>
<evidence type="ECO:0000313" key="2">
    <source>
        <dbReference type="Proteomes" id="UP000255423"/>
    </source>
</evidence>